<dbReference type="SUPFAM" id="SSF47729">
    <property type="entry name" value="IHF-like DNA-binding proteins"/>
    <property type="match status" value="1"/>
</dbReference>
<sequence>MNKTELVEAIAESADLSKVQAKAALEATLNAITETLKNGEQVQLVGFGTFKVNQRAERTGRNPQTKAEILIPATTVPAFTAGKSLKEAVK</sequence>
<dbReference type="GO" id="GO:0006351">
    <property type="term" value="P:DNA-templated transcription"/>
    <property type="evidence" value="ECO:0007669"/>
    <property type="project" value="UniProtKB-ARBA"/>
</dbReference>
<dbReference type="GO" id="GO:0030261">
    <property type="term" value="P:chromosome condensation"/>
    <property type="evidence" value="ECO:0007669"/>
    <property type="project" value="UniProtKB-KW"/>
</dbReference>
<comment type="similarity">
    <text evidence="2 5">Belongs to the bacterial histone-like protein family.</text>
</comment>
<keyword evidence="3" id="KW-0226">DNA condensation</keyword>
<keyword evidence="7" id="KW-1185">Reference proteome</keyword>
<comment type="function">
    <text evidence="1">Histone-like DNA-binding protein which is capable of wrapping DNA to stabilize it, and thus to prevent its denaturation under extreme environmental conditions.</text>
</comment>
<dbReference type="EMBL" id="LXEW01000036">
    <property type="protein sequence ID" value="OAT50599.1"/>
    <property type="molecule type" value="Genomic_DNA"/>
</dbReference>
<dbReference type="PATRIC" id="fig|1354272.4.peg.2567"/>
<dbReference type="AlphaFoldDB" id="A0A1B7JRR1"/>
<dbReference type="InterPro" id="IPR000119">
    <property type="entry name" value="Hist_DNA-bd"/>
</dbReference>
<dbReference type="InterPro" id="IPR010992">
    <property type="entry name" value="IHF-like_DNA-bd_dom_sf"/>
</dbReference>
<dbReference type="GO" id="GO:1990178">
    <property type="term" value="C:HU-DNA complex"/>
    <property type="evidence" value="ECO:0007669"/>
    <property type="project" value="UniProtKB-ARBA"/>
</dbReference>
<dbReference type="PANTHER" id="PTHR33175">
    <property type="entry name" value="DNA-BINDING PROTEIN HU"/>
    <property type="match status" value="1"/>
</dbReference>
<proteinExistence type="inferred from homology"/>
<dbReference type="PRINTS" id="PR01727">
    <property type="entry name" value="DNABINDINGHU"/>
</dbReference>
<evidence type="ECO:0000256" key="2">
    <source>
        <dbReference type="ARBA" id="ARBA00010529"/>
    </source>
</evidence>
<dbReference type="GO" id="GO:0030527">
    <property type="term" value="F:structural constituent of chromatin"/>
    <property type="evidence" value="ECO:0007669"/>
    <property type="project" value="InterPro"/>
</dbReference>
<gene>
    <name evidence="6" type="ORF">M998_2522</name>
</gene>
<dbReference type="PROSITE" id="PS00045">
    <property type="entry name" value="HISTONE_LIKE"/>
    <property type="match status" value="1"/>
</dbReference>
<dbReference type="Proteomes" id="UP000078224">
    <property type="component" value="Unassembled WGS sequence"/>
</dbReference>
<evidence type="ECO:0000256" key="3">
    <source>
        <dbReference type="ARBA" id="ARBA00023067"/>
    </source>
</evidence>
<dbReference type="CDD" id="cd13831">
    <property type="entry name" value="HU"/>
    <property type="match status" value="1"/>
</dbReference>
<name>A0A1B7JRR1_9GAMM</name>
<dbReference type="GO" id="GO:0003677">
    <property type="term" value="F:DNA binding"/>
    <property type="evidence" value="ECO:0007669"/>
    <property type="project" value="UniProtKB-KW"/>
</dbReference>
<dbReference type="Gene3D" id="4.10.520.10">
    <property type="entry name" value="IHF-like DNA-binding proteins"/>
    <property type="match status" value="1"/>
</dbReference>
<dbReference type="GO" id="GO:0042802">
    <property type="term" value="F:identical protein binding"/>
    <property type="evidence" value="ECO:0007669"/>
    <property type="project" value="UniProtKB-ARBA"/>
</dbReference>
<evidence type="ECO:0000256" key="1">
    <source>
        <dbReference type="ARBA" id="ARBA00003819"/>
    </source>
</evidence>
<evidence type="ECO:0000313" key="7">
    <source>
        <dbReference type="Proteomes" id="UP000078224"/>
    </source>
</evidence>
<protein>
    <submittedName>
        <fullName evidence="6">HU-alpha family DNA-binding protein</fullName>
    </submittedName>
</protein>
<accession>A0A1B7JRR1</accession>
<dbReference type="SMART" id="SM00411">
    <property type="entry name" value="BHL"/>
    <property type="match status" value="1"/>
</dbReference>
<reference evidence="6 7" key="1">
    <citation type="submission" date="2016-04" db="EMBL/GenBank/DDBJ databases">
        <title>ATOL: Assembling a taxonomically balanced genome-scale reconstruction of the evolutionary history of the Enterobacteriaceae.</title>
        <authorList>
            <person name="Plunkett G.III."/>
            <person name="Neeno-Eckwall E.C."/>
            <person name="Glasner J.D."/>
            <person name="Perna N.T."/>
        </authorList>
    </citation>
    <scope>NUCLEOTIDE SEQUENCE [LARGE SCALE GENOMIC DNA]</scope>
    <source>
        <strain evidence="6 7">ATCC 35613</strain>
    </source>
</reference>
<dbReference type="OrthoDB" id="9799835at2"/>
<dbReference type="GO" id="GO:0006270">
    <property type="term" value="P:DNA replication initiation"/>
    <property type="evidence" value="ECO:0007669"/>
    <property type="project" value="UniProtKB-ARBA"/>
</dbReference>
<keyword evidence="4 6" id="KW-0238">DNA-binding</keyword>
<dbReference type="PANTHER" id="PTHR33175:SF12">
    <property type="entry name" value="DNA-BINDING PROTEIN HU-ALPHA"/>
    <property type="match status" value="1"/>
</dbReference>
<dbReference type="Pfam" id="PF00216">
    <property type="entry name" value="Bac_DNA_binding"/>
    <property type="match status" value="1"/>
</dbReference>
<evidence type="ECO:0000256" key="5">
    <source>
        <dbReference type="RuleBase" id="RU003939"/>
    </source>
</evidence>
<organism evidence="6 7">
    <name type="scientific">Providencia heimbachae ATCC 35613</name>
    <dbReference type="NCBI Taxonomy" id="1354272"/>
    <lineage>
        <taxon>Bacteria</taxon>
        <taxon>Pseudomonadati</taxon>
        <taxon>Pseudomonadota</taxon>
        <taxon>Gammaproteobacteria</taxon>
        <taxon>Enterobacterales</taxon>
        <taxon>Morganellaceae</taxon>
        <taxon>Providencia</taxon>
    </lineage>
</organism>
<evidence type="ECO:0000256" key="4">
    <source>
        <dbReference type="ARBA" id="ARBA00023125"/>
    </source>
</evidence>
<comment type="caution">
    <text evidence="6">The sequence shown here is derived from an EMBL/GenBank/DDBJ whole genome shotgun (WGS) entry which is preliminary data.</text>
</comment>
<dbReference type="GO" id="GO:1990103">
    <property type="term" value="C:DnaA-HU complex"/>
    <property type="evidence" value="ECO:0007669"/>
    <property type="project" value="UniProtKB-ARBA"/>
</dbReference>
<evidence type="ECO:0000313" key="6">
    <source>
        <dbReference type="EMBL" id="OAT50599.1"/>
    </source>
</evidence>
<dbReference type="FunFam" id="4.10.520.10:FF:000001">
    <property type="entry name" value="DNA-binding protein HU"/>
    <property type="match status" value="1"/>
</dbReference>
<dbReference type="GO" id="GO:0005829">
    <property type="term" value="C:cytosol"/>
    <property type="evidence" value="ECO:0007669"/>
    <property type="project" value="TreeGrafter"/>
</dbReference>
<dbReference type="InterPro" id="IPR020816">
    <property type="entry name" value="Histone-like_DNA-bd_CS"/>
</dbReference>
<dbReference type="RefSeq" id="WP_068438318.1">
    <property type="nucleotide sequence ID" value="NZ_LXEW01000036.1"/>
</dbReference>